<keyword evidence="4 7" id="KW-0728">SH3 domain</keyword>
<evidence type="ECO:0000256" key="7">
    <source>
        <dbReference type="PROSITE-ProRule" id="PRU00192"/>
    </source>
</evidence>
<organism evidence="11 12">
    <name type="scientific">Pseudocercospora eumusae</name>
    <dbReference type="NCBI Taxonomy" id="321146"/>
    <lineage>
        <taxon>Eukaryota</taxon>
        <taxon>Fungi</taxon>
        <taxon>Dikarya</taxon>
        <taxon>Ascomycota</taxon>
        <taxon>Pezizomycotina</taxon>
        <taxon>Dothideomycetes</taxon>
        <taxon>Dothideomycetidae</taxon>
        <taxon>Mycosphaerellales</taxon>
        <taxon>Mycosphaerellaceae</taxon>
        <taxon>Pseudocercospora</taxon>
    </lineage>
</organism>
<comment type="catalytic activity">
    <reaction evidence="1 8">
        <text>alpha,alpha-trehalose + H2O = alpha-D-glucose + beta-D-glucose</text>
        <dbReference type="Rhea" id="RHEA:32675"/>
        <dbReference type="ChEBI" id="CHEBI:15377"/>
        <dbReference type="ChEBI" id="CHEBI:15903"/>
        <dbReference type="ChEBI" id="CHEBI:16551"/>
        <dbReference type="ChEBI" id="CHEBI:17925"/>
        <dbReference type="EC" id="3.2.1.28"/>
    </reaction>
</comment>
<comment type="caution">
    <text evidence="11">The sequence shown here is derived from an EMBL/GenBank/DDBJ whole genome shotgun (WGS) entry which is preliminary data.</text>
</comment>
<dbReference type="InterPro" id="IPR012341">
    <property type="entry name" value="6hp_glycosidase-like_sf"/>
</dbReference>
<name>A0A139HTE8_9PEZI</name>
<dbReference type="CDD" id="cd00174">
    <property type="entry name" value="SH3"/>
    <property type="match status" value="1"/>
</dbReference>
<dbReference type="GO" id="GO:0004555">
    <property type="term" value="F:alpha,alpha-trehalase activity"/>
    <property type="evidence" value="ECO:0007669"/>
    <property type="project" value="UniProtKB-EC"/>
</dbReference>
<evidence type="ECO:0000256" key="1">
    <source>
        <dbReference type="ARBA" id="ARBA00001576"/>
    </source>
</evidence>
<evidence type="ECO:0000259" key="10">
    <source>
        <dbReference type="PROSITE" id="PS50002"/>
    </source>
</evidence>
<dbReference type="PROSITE" id="PS00927">
    <property type="entry name" value="TREHALASE_1"/>
    <property type="match status" value="1"/>
</dbReference>
<dbReference type="PROSITE" id="PS50002">
    <property type="entry name" value="SH3"/>
    <property type="match status" value="1"/>
</dbReference>
<dbReference type="SMART" id="SM00326">
    <property type="entry name" value="SH3"/>
    <property type="match status" value="1"/>
</dbReference>
<dbReference type="InterPro" id="IPR001661">
    <property type="entry name" value="Glyco_hydro_37"/>
</dbReference>
<evidence type="ECO:0000256" key="2">
    <source>
        <dbReference type="ARBA" id="ARBA00004921"/>
    </source>
</evidence>
<accession>A0A139HTE8</accession>
<keyword evidence="12" id="KW-1185">Reference proteome</keyword>
<keyword evidence="6 8" id="KW-0326">Glycosidase</keyword>
<dbReference type="EC" id="3.2.1.28" evidence="8"/>
<reference evidence="11 12" key="1">
    <citation type="submission" date="2015-07" db="EMBL/GenBank/DDBJ databases">
        <title>Comparative genomics of the Sigatoka disease complex on banana suggests a link between parallel evolutionary changes in Pseudocercospora fijiensis and Pseudocercospora eumusae and increased virulence on the banana host.</title>
        <authorList>
            <person name="Chang T.-C."/>
            <person name="Salvucci A."/>
            <person name="Crous P.W."/>
            <person name="Stergiopoulos I."/>
        </authorList>
    </citation>
    <scope>NUCLEOTIDE SEQUENCE [LARGE SCALE GENOMIC DNA]</scope>
    <source>
        <strain evidence="11 12">CBS 114824</strain>
    </source>
</reference>
<dbReference type="GO" id="GO:0005737">
    <property type="term" value="C:cytoplasm"/>
    <property type="evidence" value="ECO:0007669"/>
    <property type="project" value="InterPro"/>
</dbReference>
<dbReference type="GO" id="GO:0005993">
    <property type="term" value="P:trehalose catabolic process"/>
    <property type="evidence" value="ECO:0007669"/>
    <property type="project" value="InterPro"/>
</dbReference>
<feature type="compositionally biased region" description="Pro residues" evidence="9">
    <location>
        <begin position="98"/>
        <end position="108"/>
    </location>
</feature>
<dbReference type="PRINTS" id="PR00744">
    <property type="entry name" value="GLHYDRLASE37"/>
</dbReference>
<dbReference type="InterPro" id="IPR011120">
    <property type="entry name" value="Trehalase_Ca-bd"/>
</dbReference>
<feature type="domain" description="SH3" evidence="10">
    <location>
        <begin position="118"/>
        <end position="179"/>
    </location>
</feature>
<evidence type="ECO:0000256" key="4">
    <source>
        <dbReference type="ARBA" id="ARBA00022443"/>
    </source>
</evidence>
<feature type="compositionally biased region" description="Low complexity" evidence="9">
    <location>
        <begin position="188"/>
        <end position="199"/>
    </location>
</feature>
<dbReference type="SUPFAM" id="SSF50044">
    <property type="entry name" value="SH3-domain"/>
    <property type="match status" value="1"/>
</dbReference>
<dbReference type="Pfam" id="PF01204">
    <property type="entry name" value="Trehalase"/>
    <property type="match status" value="1"/>
</dbReference>
<dbReference type="PANTHER" id="PTHR23403:SF6">
    <property type="entry name" value="CYTOSOLIC NEUTRAL TREHALASE-RELATED"/>
    <property type="match status" value="1"/>
</dbReference>
<feature type="region of interest" description="Disordered" evidence="9">
    <location>
        <begin position="325"/>
        <end position="347"/>
    </location>
</feature>
<comment type="pathway">
    <text evidence="2">Carbohydrate degradation.</text>
</comment>
<dbReference type="Proteomes" id="UP000070133">
    <property type="component" value="Unassembled WGS sequence"/>
</dbReference>
<protein>
    <recommendedName>
        <fullName evidence="8">Trehalase</fullName>
        <ecNumber evidence="8">3.2.1.28</ecNumber>
    </recommendedName>
    <alternativeName>
        <fullName evidence="8">Alpha-trehalose glucohydrolase</fullName>
    </alternativeName>
</protein>
<sequence length="1206" mass="134469">MAPAEEMYTAMVNRSIRTIKAELEYLCDASVVSPQTLNDLLSKIPPQTALHAPLSVGAVPSASPAVGAPQPPGEPFNLNHTQNNGHHNERSDHVYNPTPSPQPPPPAYNSPAPAANWPALCTATALYAYTSTDAGDLELQPNDHITVTEYMNAEWWKGRSSRTGQEGIFPRSYVKVTDEKGAQPSPAAPNYNNNYGNAPLETSQMGNGEGKVPGKGQEMGKKFGKKLGNAAIFGAGATIGSNIMPANCLPACFFMCCAPAPAHRLRCASAYLPASSPKLYIHPLLRDNFPSAAFVNTSSFFLQLFSILVINLLLVSRRQPYLTSSRSMSSQHSDASRTTHSESQHAPLELDPYAAPSVYYGVSHSNRKMAKSRTYSAVDPGFNKVGEKPFKAPARRTSADVHSGNVQRRYLIDVDDTLKTLLAREDTDHNIQITIEDSGPKTLELGTASSGGYKRFDVRGNYMLSNLLQELTLAKKYGRRQIVLDESRLNENPVNRMARLIKDQFWPNLTRRIDGSNIAAVGRDPKDWTSDPRPRIYIPPGAPEQHAYYTRIAREHPSMRLDVQWLKEGAADDDEYVRDLNSAPGLLAIEMEQVEDTPEGEPDFKGLPFVVPGGRFNELYGWDSYMETLGLLVCDRVDLCEPMVKHFCFCIRHYGKILNANRSYYLRRSQPPFLTDMALRVYDRIKHRPDSLEFLRRAMLAAIKDYYSTWMSKPRYDPESGLSRYVPGGLGVPPETEATHFVHVLTPYAKKHNMTFNDFVHAYNYGHVFEPELDEYFLHDRAVRESGHDTSYRLEKVAAHLATVDLNSCLYKYEVDIARTIRAFFGDKLQIPEEWRLPGHPEFEVSSVWDRRAKKRRQLMDKLMWDEEEGMFFDYNTVKKEQTGYESATTFWAMWAGACTPRQAAVMVQKALPKFEVHGGLVSGTEKSRGPVGVHRPNRQWDYPFGWAPQQILAWTGFLRYGFEEEAQRLCYRWIYMCTKAFVDFNGVVVEKYDVTRQVDPHKVEAEYGNQGGDFKGVATEGFGWVNASYCYALQIVNAHMKRALGAVTPWDTFKKMTEAAEDAVDFRENLHTQQVQAHTPAPVQQVQAPTPAPAQQIQAHAPAPVQQVQAHDPAPAQQIQAHAPAPVQQVQAQTPAPAQQVQAQTPAPAQQVQAQTPAPAQQVQAQTPAPAQQVQVQTPAPVQSAEAHHAGVGNAHNDVNLGTKA</sequence>
<dbReference type="InterPro" id="IPR001452">
    <property type="entry name" value="SH3_domain"/>
</dbReference>
<dbReference type="InterPro" id="IPR008928">
    <property type="entry name" value="6-hairpin_glycosidase_sf"/>
</dbReference>
<gene>
    <name evidence="11" type="ORF">AC578_5637</name>
</gene>
<dbReference type="EMBL" id="LFZN01000011">
    <property type="protein sequence ID" value="KXT05696.1"/>
    <property type="molecule type" value="Genomic_DNA"/>
</dbReference>
<dbReference type="Gene3D" id="2.30.30.40">
    <property type="entry name" value="SH3 Domains"/>
    <property type="match status" value="1"/>
</dbReference>
<dbReference type="AlphaFoldDB" id="A0A139HTE8"/>
<dbReference type="OrthoDB" id="3542292at2759"/>
<comment type="similarity">
    <text evidence="3 8">Belongs to the glycosyl hydrolase 37 family.</text>
</comment>
<dbReference type="GO" id="GO:0005509">
    <property type="term" value="F:calcium ion binding"/>
    <property type="evidence" value="ECO:0007669"/>
    <property type="project" value="InterPro"/>
</dbReference>
<keyword evidence="5 8" id="KW-0378">Hydrolase</keyword>
<evidence type="ECO:0000256" key="3">
    <source>
        <dbReference type="ARBA" id="ARBA00005615"/>
    </source>
</evidence>
<dbReference type="Pfam" id="PF00018">
    <property type="entry name" value="SH3_1"/>
    <property type="match status" value="1"/>
</dbReference>
<feature type="region of interest" description="Disordered" evidence="9">
    <location>
        <begin position="1074"/>
        <end position="1206"/>
    </location>
</feature>
<evidence type="ECO:0000313" key="11">
    <source>
        <dbReference type="EMBL" id="KXT05696.1"/>
    </source>
</evidence>
<proteinExistence type="inferred from homology"/>
<dbReference type="InterPro" id="IPR018232">
    <property type="entry name" value="Glyco_hydro_37_CS"/>
</dbReference>
<dbReference type="STRING" id="321146.A0A139HTE8"/>
<dbReference type="Pfam" id="PF07492">
    <property type="entry name" value="Trehalase_Ca-bi"/>
    <property type="match status" value="1"/>
</dbReference>
<feature type="compositionally biased region" description="Basic and acidic residues" evidence="9">
    <location>
        <begin position="334"/>
        <end position="343"/>
    </location>
</feature>
<dbReference type="PROSITE" id="PS00928">
    <property type="entry name" value="TREHALASE_2"/>
    <property type="match status" value="1"/>
</dbReference>
<evidence type="ECO:0000256" key="6">
    <source>
        <dbReference type="ARBA" id="ARBA00023295"/>
    </source>
</evidence>
<evidence type="ECO:0000256" key="9">
    <source>
        <dbReference type="SAM" id="MobiDB-lite"/>
    </source>
</evidence>
<dbReference type="PANTHER" id="PTHR23403">
    <property type="entry name" value="TREHALASE"/>
    <property type="match status" value="1"/>
</dbReference>
<evidence type="ECO:0000256" key="5">
    <source>
        <dbReference type="ARBA" id="ARBA00022801"/>
    </source>
</evidence>
<evidence type="ECO:0000256" key="8">
    <source>
        <dbReference type="RuleBase" id="RU361180"/>
    </source>
</evidence>
<feature type="region of interest" description="Disordered" evidence="9">
    <location>
        <begin position="180"/>
        <end position="219"/>
    </location>
</feature>
<dbReference type="SUPFAM" id="SSF48208">
    <property type="entry name" value="Six-hairpin glycosidases"/>
    <property type="match status" value="1"/>
</dbReference>
<feature type="compositionally biased region" description="Low complexity" evidence="9">
    <location>
        <begin position="1074"/>
        <end position="1184"/>
    </location>
</feature>
<dbReference type="FunFam" id="1.50.10.10:FF:000026">
    <property type="entry name" value="Trehalase"/>
    <property type="match status" value="1"/>
</dbReference>
<dbReference type="Gene3D" id="1.50.10.10">
    <property type="match status" value="1"/>
</dbReference>
<dbReference type="InterPro" id="IPR036028">
    <property type="entry name" value="SH3-like_dom_sf"/>
</dbReference>
<feature type="region of interest" description="Disordered" evidence="9">
    <location>
        <begin position="60"/>
        <end position="111"/>
    </location>
</feature>
<evidence type="ECO:0000313" key="12">
    <source>
        <dbReference type="Proteomes" id="UP000070133"/>
    </source>
</evidence>